<dbReference type="EMBL" id="CP007586">
    <property type="protein sequence ID" value="AHY15956.1"/>
    <property type="molecule type" value="Genomic_DNA"/>
</dbReference>
<organism evidence="7 9">
    <name type="scientific">Streptococcus iniae</name>
    <name type="common">Streptococcus shiloi</name>
    <dbReference type="NCBI Taxonomy" id="1346"/>
    <lineage>
        <taxon>Bacteria</taxon>
        <taxon>Bacillati</taxon>
        <taxon>Bacillota</taxon>
        <taxon>Bacilli</taxon>
        <taxon>Lactobacillales</taxon>
        <taxon>Streptococcaceae</taxon>
        <taxon>Streptococcus</taxon>
    </lineage>
</organism>
<dbReference type="Gene3D" id="3.40.50.300">
    <property type="entry name" value="P-loop containing nucleotide triphosphate hydrolases"/>
    <property type="match status" value="1"/>
</dbReference>
<dbReference type="KEGG" id="siq:DQ08_05710"/>
<accession>A0A1S1XXS0</accession>
<dbReference type="GO" id="GO:0005524">
    <property type="term" value="F:ATP binding"/>
    <property type="evidence" value="ECO:0007669"/>
    <property type="project" value="UniProtKB-KW"/>
</dbReference>
<dbReference type="GO" id="GO:0140359">
    <property type="term" value="F:ABC-type transporter activity"/>
    <property type="evidence" value="ECO:0007669"/>
    <property type="project" value="InterPro"/>
</dbReference>
<keyword evidence="4 7" id="KW-0067">ATP-binding</keyword>
<evidence type="ECO:0000256" key="1">
    <source>
        <dbReference type="ARBA" id="ARBA00005417"/>
    </source>
</evidence>
<reference evidence="7 9" key="2">
    <citation type="submission" date="2018-06" db="EMBL/GenBank/DDBJ databases">
        <title>Mutators as drivers of adaptation in pathogenic bacteria and a risk factor for host jumps and vaccine escape.</title>
        <authorList>
            <person name="Barnes A.C."/>
            <person name="Silayeva O."/>
        </authorList>
    </citation>
    <scope>NUCLEOTIDE SEQUENCE [LARGE SCALE GENOMIC DNA]</scope>
    <source>
        <strain evidence="7 9">QMA0445</strain>
    </source>
</reference>
<dbReference type="SMART" id="SM00382">
    <property type="entry name" value="AAA"/>
    <property type="match status" value="1"/>
</dbReference>
<dbReference type="InterPro" id="IPR050683">
    <property type="entry name" value="Bact_Polysacc_Export_ATP-bd"/>
</dbReference>
<dbReference type="PANTHER" id="PTHR46743">
    <property type="entry name" value="TEICHOIC ACIDS EXPORT ATP-BINDING PROTEIN TAGH"/>
    <property type="match status" value="1"/>
</dbReference>
<evidence type="ECO:0000313" key="6">
    <source>
        <dbReference type="EMBL" id="AHY15956.1"/>
    </source>
</evidence>
<protein>
    <submittedName>
        <fullName evidence="7">ABC transporter ATP-binding protein</fullName>
    </submittedName>
    <submittedName>
        <fullName evidence="6">Sugar ABC transporter ATPase</fullName>
    </submittedName>
</protein>
<dbReference type="InterPro" id="IPR015860">
    <property type="entry name" value="ABC_transpr_TagH-like"/>
</dbReference>
<dbReference type="GO" id="GO:0016887">
    <property type="term" value="F:ATP hydrolysis activity"/>
    <property type="evidence" value="ECO:0007669"/>
    <property type="project" value="InterPro"/>
</dbReference>
<evidence type="ECO:0000313" key="9">
    <source>
        <dbReference type="Proteomes" id="UP000269148"/>
    </source>
</evidence>
<dbReference type="Proteomes" id="UP000025245">
    <property type="component" value="Chromosome"/>
</dbReference>
<dbReference type="KEGG" id="siz:SI82_05865"/>
<gene>
    <name evidence="7" type="ORF">DIY07_05980</name>
    <name evidence="6" type="ORF">DQ08_05710</name>
</gene>
<dbReference type="PROSITE" id="PS00211">
    <property type="entry name" value="ABC_TRANSPORTER_1"/>
    <property type="match status" value="1"/>
</dbReference>
<dbReference type="Gene3D" id="2.70.50.60">
    <property type="entry name" value="abc- transporter (atp binding component) like domain"/>
    <property type="match status" value="1"/>
</dbReference>
<dbReference type="Pfam" id="PF00005">
    <property type="entry name" value="ABC_tran"/>
    <property type="match status" value="1"/>
</dbReference>
<evidence type="ECO:0000256" key="2">
    <source>
        <dbReference type="ARBA" id="ARBA00022448"/>
    </source>
</evidence>
<dbReference type="EMBL" id="QLQD01000054">
    <property type="protein sequence ID" value="RLU56700.1"/>
    <property type="molecule type" value="Genomic_DNA"/>
</dbReference>
<proteinExistence type="inferred from homology"/>
<comment type="similarity">
    <text evidence="1">Belongs to the ABC transporter superfamily.</text>
</comment>
<dbReference type="PROSITE" id="PS50893">
    <property type="entry name" value="ABC_TRANSPORTER_2"/>
    <property type="match status" value="1"/>
</dbReference>
<dbReference type="GeneID" id="35766050"/>
<dbReference type="eggNOG" id="COG1134">
    <property type="taxonomic scope" value="Bacteria"/>
</dbReference>
<dbReference type="PANTHER" id="PTHR46743:SF2">
    <property type="entry name" value="TEICHOIC ACIDS EXPORT ATP-BINDING PROTEIN TAGH"/>
    <property type="match status" value="1"/>
</dbReference>
<dbReference type="AlphaFoldDB" id="A0A1S1XXS0"/>
<dbReference type="OrthoDB" id="9778870at2"/>
<evidence type="ECO:0000313" key="7">
    <source>
        <dbReference type="EMBL" id="RLU56700.1"/>
    </source>
</evidence>
<sequence>MSEKKVVLSVDSVSKSFKLPTEASHSLRTSLVNYFKGIKGYTEQHVLDNVSFEVEEGDFFGIVGRNGSGKSTLLKIISKIYDPEKGKVTVDGKLVPFIELGVGFNPELTGRENVYMNGALLGFSREEVEAMYNDIVAFAELHEFMDQKLKNYSSGMQVRLAFSIAIKAKGDILILDEVLAVGDEAFQRKCFDYFAQLKRDNKTVILVTHSMEQVQRFCNKAMLIDKGHQVEVGTPLEISQIYKQLNGLDVAKESNKKTENNGISLSSQFFNRDNKTLDFNFEVHFEDIIEDPVLTFTIHKDTGELLYRWVSDEEIDGQLEVSNAKISIDFAIQNIYPNGKFTTEFGVKSRDRSKEYAMFSGICDFELINRGKSGNNIYWKPETKVNLH</sequence>
<dbReference type="KEGG" id="sio:DW64_05705"/>
<dbReference type="STRING" id="1346.BMF34_05775"/>
<dbReference type="InterPro" id="IPR003439">
    <property type="entry name" value="ABC_transporter-like_ATP-bd"/>
</dbReference>
<dbReference type="InterPro" id="IPR017871">
    <property type="entry name" value="ABC_transporter-like_CS"/>
</dbReference>
<dbReference type="InterPro" id="IPR003593">
    <property type="entry name" value="AAA+_ATPase"/>
</dbReference>
<dbReference type="CDD" id="cd03220">
    <property type="entry name" value="ABC_KpsT_Wzt"/>
    <property type="match status" value="1"/>
</dbReference>
<evidence type="ECO:0000256" key="4">
    <source>
        <dbReference type="ARBA" id="ARBA00022840"/>
    </source>
</evidence>
<evidence type="ECO:0000313" key="8">
    <source>
        <dbReference type="Proteomes" id="UP000025245"/>
    </source>
</evidence>
<keyword evidence="2" id="KW-0813">Transport</keyword>
<keyword evidence="3" id="KW-0547">Nucleotide-binding</keyword>
<feature type="domain" description="ABC transporter" evidence="5">
    <location>
        <begin position="27"/>
        <end position="251"/>
    </location>
</feature>
<dbReference type="Proteomes" id="UP000269148">
    <property type="component" value="Unassembled WGS sequence"/>
</dbReference>
<evidence type="ECO:0000259" key="5">
    <source>
        <dbReference type="PROSITE" id="PS50893"/>
    </source>
</evidence>
<dbReference type="InterPro" id="IPR027417">
    <property type="entry name" value="P-loop_NTPase"/>
</dbReference>
<dbReference type="RefSeq" id="WP_003099967.1">
    <property type="nucleotide sequence ID" value="NZ_CP010783.1"/>
</dbReference>
<dbReference type="SMR" id="A0A1S1XXS0"/>
<reference evidence="6 8" key="1">
    <citation type="journal article" date="2014" name="Genome Announc.">
        <title>Complete Genome Sequence of a Virulent Strain, Streptococcus iniae ISET0901, Isolated from Diseased Tilapia.</title>
        <authorList>
            <person name="Pridgeon J.W."/>
            <person name="Zhang D."/>
            <person name="Zhang L."/>
        </authorList>
    </citation>
    <scope>NUCLEOTIDE SEQUENCE [LARGE SCALE GENOMIC DNA]</scope>
    <source>
        <strain evidence="6 8">ISET0901</strain>
    </source>
</reference>
<dbReference type="SUPFAM" id="SSF52540">
    <property type="entry name" value="P-loop containing nucleoside triphosphate hydrolases"/>
    <property type="match status" value="1"/>
</dbReference>
<dbReference type="GO" id="GO:0016020">
    <property type="term" value="C:membrane"/>
    <property type="evidence" value="ECO:0007669"/>
    <property type="project" value="InterPro"/>
</dbReference>
<keyword evidence="8" id="KW-1185">Reference proteome</keyword>
<name>A0A1S1XXS0_STRIN</name>
<evidence type="ECO:0000256" key="3">
    <source>
        <dbReference type="ARBA" id="ARBA00022741"/>
    </source>
</evidence>